<dbReference type="InterPro" id="IPR001387">
    <property type="entry name" value="Cro/C1-type_HTH"/>
</dbReference>
<dbReference type="SUPFAM" id="SSF47413">
    <property type="entry name" value="lambda repressor-like DNA-binding domains"/>
    <property type="match status" value="1"/>
</dbReference>
<dbReference type="CDD" id="cd00093">
    <property type="entry name" value="HTH_XRE"/>
    <property type="match status" value="1"/>
</dbReference>
<gene>
    <name evidence="2" type="ORF">CA984_15310</name>
</gene>
<evidence type="ECO:0000313" key="3">
    <source>
        <dbReference type="Proteomes" id="UP000194761"/>
    </source>
</evidence>
<dbReference type="PROSITE" id="PS50943">
    <property type="entry name" value="HTH_CROC1"/>
    <property type="match status" value="1"/>
</dbReference>
<feature type="domain" description="HTH cro/C1-type" evidence="1">
    <location>
        <begin position="19"/>
        <end position="55"/>
    </location>
</feature>
<dbReference type="Pfam" id="PF19054">
    <property type="entry name" value="DUF5753"/>
    <property type="match status" value="1"/>
</dbReference>
<dbReference type="AlphaFoldDB" id="A0A243RN42"/>
<dbReference type="SMART" id="SM00530">
    <property type="entry name" value="HTH_XRE"/>
    <property type="match status" value="1"/>
</dbReference>
<sequence>MSSPSHAVDQAKQALCTRLREIRLAAHLTGRDLGDLAGWHSSKVSRIEHGRQTPSESDISTWCRHCGADDQAGDLIASLRTIDEMYVEWRRMQRTGLQRLQKAAVPLYERTSYFRVYEPSLIPGLFQTADYALALMRAVVAFREIPDDSTEAVEARMQRQKVLSSGGRRCAVILEEAALRTRIGDAEVMAGQLGHLLTVASRSNISLGIIPIRNRVMWPTNGFWIFDEERVLVETLSAELTVTQPHEIALYAKAFTQLAEIAVYGAAARTLIASAIAALDNM</sequence>
<evidence type="ECO:0000313" key="2">
    <source>
        <dbReference type="EMBL" id="OUC96340.1"/>
    </source>
</evidence>
<dbReference type="RefSeq" id="WP_086572545.1">
    <property type="nucleotide sequence ID" value="NZ_NGFP01000060.1"/>
</dbReference>
<dbReference type="GO" id="GO:0003677">
    <property type="term" value="F:DNA binding"/>
    <property type="evidence" value="ECO:0007669"/>
    <property type="project" value="InterPro"/>
</dbReference>
<evidence type="ECO:0000259" key="1">
    <source>
        <dbReference type="PROSITE" id="PS50943"/>
    </source>
</evidence>
<dbReference type="EMBL" id="NGFP01000060">
    <property type="protein sequence ID" value="OUC96340.1"/>
    <property type="molecule type" value="Genomic_DNA"/>
</dbReference>
<reference evidence="2 3" key="1">
    <citation type="submission" date="2017-05" db="EMBL/GenBank/DDBJ databases">
        <title>Biotechnological potential of actinobacteria isolated from South African environments.</title>
        <authorList>
            <person name="Le Roes-Hill M."/>
            <person name="Prins A."/>
            <person name="Durrell K.A."/>
        </authorList>
    </citation>
    <scope>NUCLEOTIDE SEQUENCE [LARGE SCALE GENOMIC DNA]</scope>
    <source>
        <strain evidence="2">M26</strain>
    </source>
</reference>
<dbReference type="Gene3D" id="1.10.260.40">
    <property type="entry name" value="lambda repressor-like DNA-binding domains"/>
    <property type="match status" value="1"/>
</dbReference>
<dbReference type="InterPro" id="IPR010982">
    <property type="entry name" value="Lambda_DNA-bd_dom_sf"/>
</dbReference>
<accession>A0A243RN42</accession>
<dbReference type="Proteomes" id="UP000194761">
    <property type="component" value="Unassembled WGS sequence"/>
</dbReference>
<proteinExistence type="predicted"/>
<dbReference type="InterPro" id="IPR043917">
    <property type="entry name" value="DUF5753"/>
</dbReference>
<keyword evidence="3" id="KW-1185">Reference proteome</keyword>
<name>A0A243RN42_9ACTN</name>
<comment type="caution">
    <text evidence="2">The sequence shown here is derived from an EMBL/GenBank/DDBJ whole genome shotgun (WGS) entry which is preliminary data.</text>
</comment>
<protein>
    <submittedName>
        <fullName evidence="2">Transcriptional regulator</fullName>
    </submittedName>
</protein>
<dbReference type="Pfam" id="PF13560">
    <property type="entry name" value="HTH_31"/>
    <property type="match status" value="1"/>
</dbReference>
<organism evidence="2 3">
    <name type="scientific">Streptosporangium minutum</name>
    <dbReference type="NCBI Taxonomy" id="569862"/>
    <lineage>
        <taxon>Bacteria</taxon>
        <taxon>Bacillati</taxon>
        <taxon>Actinomycetota</taxon>
        <taxon>Actinomycetes</taxon>
        <taxon>Streptosporangiales</taxon>
        <taxon>Streptosporangiaceae</taxon>
        <taxon>Streptosporangium</taxon>
    </lineage>
</organism>